<dbReference type="Gene3D" id="3.40.190.10">
    <property type="entry name" value="Periplasmic binding protein-like II"/>
    <property type="match status" value="1"/>
</dbReference>
<dbReference type="InterPro" id="IPR039424">
    <property type="entry name" value="SBP_5"/>
</dbReference>
<dbReference type="Pfam" id="PF00496">
    <property type="entry name" value="SBP_bac_5"/>
    <property type="match status" value="1"/>
</dbReference>
<keyword evidence="6" id="KW-1185">Reference proteome</keyword>
<evidence type="ECO:0000313" key="5">
    <source>
        <dbReference type="EMBL" id="MBJ3774413.1"/>
    </source>
</evidence>
<dbReference type="PANTHER" id="PTHR30290">
    <property type="entry name" value="PERIPLASMIC BINDING COMPONENT OF ABC TRANSPORTER"/>
    <property type="match status" value="1"/>
</dbReference>
<gene>
    <name evidence="5" type="ORF">JCR33_01870</name>
</gene>
<keyword evidence="3" id="KW-0732">Signal</keyword>
<dbReference type="PIRSF" id="PIRSF002741">
    <property type="entry name" value="MppA"/>
    <property type="match status" value="1"/>
</dbReference>
<evidence type="ECO:0000256" key="3">
    <source>
        <dbReference type="ARBA" id="ARBA00022729"/>
    </source>
</evidence>
<dbReference type="InterPro" id="IPR030678">
    <property type="entry name" value="Peptide/Ni-bd"/>
</dbReference>
<dbReference type="AlphaFoldDB" id="A0A934ILB3"/>
<dbReference type="Proteomes" id="UP000609531">
    <property type="component" value="Unassembled WGS sequence"/>
</dbReference>
<protein>
    <submittedName>
        <fullName evidence="5">ABC transporter substrate-binding protein</fullName>
    </submittedName>
</protein>
<dbReference type="PROSITE" id="PS51318">
    <property type="entry name" value="TAT"/>
    <property type="match status" value="1"/>
</dbReference>
<name>A0A934ILB3_9HYPH</name>
<dbReference type="InterPro" id="IPR000914">
    <property type="entry name" value="SBP_5_dom"/>
</dbReference>
<dbReference type="Gene3D" id="3.10.105.10">
    <property type="entry name" value="Dipeptide-binding Protein, Domain 3"/>
    <property type="match status" value="1"/>
</dbReference>
<dbReference type="EMBL" id="JAEKJA010000001">
    <property type="protein sequence ID" value="MBJ3774413.1"/>
    <property type="molecule type" value="Genomic_DNA"/>
</dbReference>
<evidence type="ECO:0000259" key="4">
    <source>
        <dbReference type="Pfam" id="PF00496"/>
    </source>
</evidence>
<dbReference type="GO" id="GO:0042884">
    <property type="term" value="P:microcin transport"/>
    <property type="evidence" value="ECO:0007669"/>
    <property type="project" value="TreeGrafter"/>
</dbReference>
<dbReference type="GO" id="GO:1904680">
    <property type="term" value="F:peptide transmembrane transporter activity"/>
    <property type="evidence" value="ECO:0007669"/>
    <property type="project" value="TreeGrafter"/>
</dbReference>
<dbReference type="InterPro" id="IPR006311">
    <property type="entry name" value="TAT_signal"/>
</dbReference>
<dbReference type="GO" id="GO:0030288">
    <property type="term" value="C:outer membrane-bounded periplasmic space"/>
    <property type="evidence" value="ECO:0007669"/>
    <property type="project" value="TreeGrafter"/>
</dbReference>
<comment type="caution">
    <text evidence="5">The sequence shown here is derived from an EMBL/GenBank/DDBJ whole genome shotgun (WGS) entry which is preliminary data.</text>
</comment>
<reference evidence="5" key="1">
    <citation type="submission" date="2020-12" db="EMBL/GenBank/DDBJ databases">
        <title>Bacterial taxonomy.</title>
        <authorList>
            <person name="Pan X."/>
        </authorList>
    </citation>
    <scope>NUCLEOTIDE SEQUENCE</scope>
    <source>
        <strain evidence="5">B2012</strain>
    </source>
</reference>
<dbReference type="PANTHER" id="PTHR30290:SF64">
    <property type="entry name" value="ABC TRANSPORTER PERIPLASMIC BINDING PROTEIN"/>
    <property type="match status" value="1"/>
</dbReference>
<organism evidence="5 6">
    <name type="scientific">Acuticoccus mangrovi</name>
    <dbReference type="NCBI Taxonomy" id="2796142"/>
    <lineage>
        <taxon>Bacteria</taxon>
        <taxon>Pseudomonadati</taxon>
        <taxon>Pseudomonadota</taxon>
        <taxon>Alphaproteobacteria</taxon>
        <taxon>Hyphomicrobiales</taxon>
        <taxon>Amorphaceae</taxon>
        <taxon>Acuticoccus</taxon>
    </lineage>
</organism>
<dbReference type="RefSeq" id="WP_198880296.1">
    <property type="nucleotide sequence ID" value="NZ_JAEKJA010000001.1"/>
</dbReference>
<sequence>MGRTTAARTTTAAGSGFGLTRRRVLALAGAAGALPFGGRLAAAVGAEWQVPGFSPIGDVRYGPGFAHFDYVNPDAPKGGRLRLTRIGAFEDTETLTYPARAPSDLRLIYDHLIVASDDEVASYYGLLADGLEVSDDYGEIVFHLHGDARWHDGQAVSAADVVFTLETLKAKGAPFYRQAFRPLSVEAVDARTVVVRNARTGDRDVMRRLATIPIHAEHAYRDGSPAAPLGSGPYRMATVEAPRLLVLERAADYWAAEHPVNRGRWNFDRIEIDYYRDANVALEAFKADEADVREEDSPTRWSEAYPEAALSSGAMRRQASPTLSVGALNGLVANLRRPLTADRRVRLALALAYDFGEANRLLFHGAYKPLQSVFAGTPLAAEGVAGEGERALLGADVDAATLADPDPFAGLPAPGSREALAYASRLLDEAGYPVVDGVRRDAAGAPMRLEVLLMTPNFEKPTAWLSRAARRLGVELVETRTDPATASRRMLGKDFDLAGLTWTPARLPGTAERLLWHSALADMPNSYALAGLHDPAVDRTIEALEQAADPDALAVAGRAFDRAFRHTLALIPLWRDDEVRTAWWDRFSRPAAEEDGFPPSPIDRWWA</sequence>
<dbReference type="GO" id="GO:0015833">
    <property type="term" value="P:peptide transport"/>
    <property type="evidence" value="ECO:0007669"/>
    <property type="project" value="TreeGrafter"/>
</dbReference>
<comment type="similarity">
    <text evidence="2">Belongs to the bacterial solute-binding protein 5 family.</text>
</comment>
<feature type="domain" description="Solute-binding protein family 5" evidence="4">
    <location>
        <begin position="124"/>
        <end position="505"/>
    </location>
</feature>
<dbReference type="CDD" id="cd08497">
    <property type="entry name" value="MbnE-like"/>
    <property type="match status" value="1"/>
</dbReference>
<evidence type="ECO:0000256" key="2">
    <source>
        <dbReference type="ARBA" id="ARBA00005695"/>
    </source>
</evidence>
<accession>A0A934ILB3</accession>
<dbReference type="SUPFAM" id="SSF53850">
    <property type="entry name" value="Periplasmic binding protein-like II"/>
    <property type="match status" value="1"/>
</dbReference>
<proteinExistence type="inferred from homology"/>
<comment type="subcellular location">
    <subcellularLocation>
        <location evidence="1">Periplasm</location>
    </subcellularLocation>
</comment>
<evidence type="ECO:0000313" key="6">
    <source>
        <dbReference type="Proteomes" id="UP000609531"/>
    </source>
</evidence>
<evidence type="ECO:0000256" key="1">
    <source>
        <dbReference type="ARBA" id="ARBA00004418"/>
    </source>
</evidence>
<dbReference type="GO" id="GO:0043190">
    <property type="term" value="C:ATP-binding cassette (ABC) transporter complex"/>
    <property type="evidence" value="ECO:0007669"/>
    <property type="project" value="InterPro"/>
</dbReference>